<keyword evidence="1" id="KW-1133">Transmembrane helix</keyword>
<keyword evidence="1" id="KW-0472">Membrane</keyword>
<evidence type="ECO:0000313" key="3">
    <source>
        <dbReference type="Proteomes" id="UP001500909"/>
    </source>
</evidence>
<name>A0ABN1A8E1_9ACTN</name>
<dbReference type="Proteomes" id="UP001500909">
    <property type="component" value="Unassembled WGS sequence"/>
</dbReference>
<feature type="transmembrane region" description="Helical" evidence="1">
    <location>
        <begin position="45"/>
        <end position="64"/>
    </location>
</feature>
<keyword evidence="3" id="KW-1185">Reference proteome</keyword>
<feature type="transmembrane region" description="Helical" evidence="1">
    <location>
        <begin position="20"/>
        <end position="39"/>
    </location>
</feature>
<sequence>MIQLLLEEYRGLRNEITQRLAERTQITAVVGVAAVIVTAGEGFSFGGPHFYVAVAILTLGALWARRGFREMWGIAVHLRHLEERINALAAKAHGSSAVLTWEQQVHTERRREARSRPWLRPWLSGFHS</sequence>
<dbReference type="EMBL" id="BAAABY010000026">
    <property type="protein sequence ID" value="GAA0470124.1"/>
    <property type="molecule type" value="Genomic_DNA"/>
</dbReference>
<protein>
    <recommendedName>
        <fullName evidence="4">SMODS and SLOG-associating 2TM effector domain-containing protein</fullName>
    </recommendedName>
</protein>
<keyword evidence="1" id="KW-0812">Transmembrane</keyword>
<evidence type="ECO:0008006" key="4">
    <source>
        <dbReference type="Google" id="ProtNLM"/>
    </source>
</evidence>
<organism evidence="2 3">
    <name type="scientific">Streptomyces olivaceiscleroticus</name>
    <dbReference type="NCBI Taxonomy" id="68245"/>
    <lineage>
        <taxon>Bacteria</taxon>
        <taxon>Bacillati</taxon>
        <taxon>Actinomycetota</taxon>
        <taxon>Actinomycetes</taxon>
        <taxon>Kitasatosporales</taxon>
        <taxon>Streptomycetaceae</taxon>
        <taxon>Streptomyces</taxon>
    </lineage>
</organism>
<comment type="caution">
    <text evidence="2">The sequence shown here is derived from an EMBL/GenBank/DDBJ whole genome shotgun (WGS) entry which is preliminary data.</text>
</comment>
<gene>
    <name evidence="2" type="ORF">GCM10010361_37930</name>
</gene>
<reference evidence="2 3" key="1">
    <citation type="journal article" date="2019" name="Int. J. Syst. Evol. Microbiol.">
        <title>The Global Catalogue of Microorganisms (GCM) 10K type strain sequencing project: providing services to taxonomists for standard genome sequencing and annotation.</title>
        <authorList>
            <consortium name="The Broad Institute Genomics Platform"/>
            <consortium name="The Broad Institute Genome Sequencing Center for Infectious Disease"/>
            <person name="Wu L."/>
            <person name="Ma J."/>
        </authorList>
    </citation>
    <scope>NUCLEOTIDE SEQUENCE [LARGE SCALE GENOMIC DNA]</scope>
    <source>
        <strain evidence="2 3">JCM 4805</strain>
    </source>
</reference>
<accession>A0ABN1A8E1</accession>
<evidence type="ECO:0000313" key="2">
    <source>
        <dbReference type="EMBL" id="GAA0470124.1"/>
    </source>
</evidence>
<evidence type="ECO:0000256" key="1">
    <source>
        <dbReference type="SAM" id="Phobius"/>
    </source>
</evidence>
<proteinExistence type="predicted"/>